<feature type="domain" description="Nudix hydrolase" evidence="3">
    <location>
        <begin position="41"/>
        <end position="169"/>
    </location>
</feature>
<dbReference type="InterPro" id="IPR020084">
    <property type="entry name" value="NUDIX_hydrolase_CS"/>
</dbReference>
<evidence type="ECO:0000256" key="1">
    <source>
        <dbReference type="ARBA" id="ARBA00001946"/>
    </source>
</evidence>
<dbReference type="Gene3D" id="1.25.40.10">
    <property type="entry name" value="Tetratricopeptide repeat domain"/>
    <property type="match status" value="1"/>
</dbReference>
<dbReference type="InterPro" id="IPR015797">
    <property type="entry name" value="NUDIX_hydrolase-like_dom_sf"/>
</dbReference>
<sequence>MSDPMAWRLLGSQLAYEGFVRVRRDTYELPDGSVSEWDVQTQSDTVAVVAFTPEFDVVVFEQFRVGPARAVLELPGGAVDAGETPLDAGIRELEEETGYRPVDVFSAGSEWSGANSTRRKHVLIAVGCERIGTPTWGDHEMGVVRVLAASDLLPHLLGGDLSDAGEALRGLHVFAGADVAGALRDAQQRVIELLTPRLMPAPPADEWSRRVAEVWDRADEDRPAELRAEMAALVGERADGDPDALFERASVEDFLGEEAAAIPLYRAALDAGLAGRRRTEAQIQLASSLRNVGDASGAMAVLRRVDDADPLAPAARAFLALALHDDDKPTPALRTALGELAPHLPAYRRAVRGYARDLPSRRRIRAIAVGLLVRDGWVLAEQYGDIAGDGFLRAPGGGIDVGERAVDAMHREIREELGASLTDVALWEIVENIYDRPGHVGHEIAYVFGIRSTELEALARSDRIDVLDGDTSVGWYRIADLRAARVPFYPVGMLDLAERRG</sequence>
<dbReference type="Proteomes" id="UP000573729">
    <property type="component" value="Unassembled WGS sequence"/>
</dbReference>
<dbReference type="Pfam" id="PF12688">
    <property type="entry name" value="TPR_5"/>
    <property type="match status" value="1"/>
</dbReference>
<proteinExistence type="predicted"/>
<dbReference type="RefSeq" id="WP_343066071.1">
    <property type="nucleotide sequence ID" value="NZ_JACHMD010000001.1"/>
</dbReference>
<name>A0A7W7FIQ4_9MICO</name>
<gene>
    <name evidence="4" type="ORF">BKA24_002036</name>
</gene>
<evidence type="ECO:0000313" key="4">
    <source>
        <dbReference type="EMBL" id="MBB4667327.1"/>
    </source>
</evidence>
<dbReference type="PROSITE" id="PS51462">
    <property type="entry name" value="NUDIX"/>
    <property type="match status" value="2"/>
</dbReference>
<dbReference type="Gene3D" id="3.90.79.10">
    <property type="entry name" value="Nucleoside Triphosphate Pyrophosphohydrolase"/>
    <property type="match status" value="2"/>
</dbReference>
<organism evidence="4 5">
    <name type="scientific">Microbacterium marinum</name>
    <dbReference type="NCBI Taxonomy" id="421115"/>
    <lineage>
        <taxon>Bacteria</taxon>
        <taxon>Bacillati</taxon>
        <taxon>Actinomycetota</taxon>
        <taxon>Actinomycetes</taxon>
        <taxon>Micrococcales</taxon>
        <taxon>Microbacteriaceae</taxon>
        <taxon>Microbacterium</taxon>
    </lineage>
</organism>
<dbReference type="PANTHER" id="PTHR11839:SF18">
    <property type="entry name" value="NUDIX HYDROLASE DOMAIN-CONTAINING PROTEIN"/>
    <property type="match status" value="1"/>
</dbReference>
<feature type="domain" description="Nudix hydrolase" evidence="3">
    <location>
        <begin position="362"/>
        <end position="499"/>
    </location>
</feature>
<dbReference type="InterPro" id="IPR011990">
    <property type="entry name" value="TPR-like_helical_dom_sf"/>
</dbReference>
<keyword evidence="5" id="KW-1185">Reference proteome</keyword>
<dbReference type="CDD" id="cd03424">
    <property type="entry name" value="NUDIX_ADPRase_Nudt5_UGPPase_Nudt14"/>
    <property type="match status" value="1"/>
</dbReference>
<evidence type="ECO:0000256" key="2">
    <source>
        <dbReference type="ARBA" id="ARBA00022801"/>
    </source>
</evidence>
<dbReference type="Pfam" id="PF00293">
    <property type="entry name" value="NUDIX"/>
    <property type="match status" value="2"/>
</dbReference>
<dbReference type="AlphaFoldDB" id="A0A7W7FIQ4"/>
<dbReference type="PANTHER" id="PTHR11839">
    <property type="entry name" value="UDP/ADP-SUGAR PYROPHOSPHATASE"/>
    <property type="match status" value="1"/>
</dbReference>
<comment type="caution">
    <text evidence="4">The sequence shown here is derived from an EMBL/GenBank/DDBJ whole genome shotgun (WGS) entry which is preliminary data.</text>
</comment>
<dbReference type="PROSITE" id="PS00893">
    <property type="entry name" value="NUDIX_BOX"/>
    <property type="match status" value="1"/>
</dbReference>
<keyword evidence="2" id="KW-0378">Hydrolase</keyword>
<dbReference type="SUPFAM" id="SSF48452">
    <property type="entry name" value="TPR-like"/>
    <property type="match status" value="1"/>
</dbReference>
<dbReference type="InterPro" id="IPR041656">
    <property type="entry name" value="TPR_5"/>
</dbReference>
<dbReference type="EMBL" id="JACHMD010000001">
    <property type="protein sequence ID" value="MBB4667327.1"/>
    <property type="molecule type" value="Genomic_DNA"/>
</dbReference>
<evidence type="ECO:0000259" key="3">
    <source>
        <dbReference type="PROSITE" id="PS51462"/>
    </source>
</evidence>
<dbReference type="GO" id="GO:0006753">
    <property type="term" value="P:nucleoside phosphate metabolic process"/>
    <property type="evidence" value="ECO:0007669"/>
    <property type="project" value="TreeGrafter"/>
</dbReference>
<accession>A0A7W7FIQ4</accession>
<evidence type="ECO:0000313" key="5">
    <source>
        <dbReference type="Proteomes" id="UP000573729"/>
    </source>
</evidence>
<dbReference type="GO" id="GO:0016787">
    <property type="term" value="F:hydrolase activity"/>
    <property type="evidence" value="ECO:0007669"/>
    <property type="project" value="UniProtKB-KW"/>
</dbReference>
<dbReference type="InterPro" id="IPR000086">
    <property type="entry name" value="NUDIX_hydrolase_dom"/>
</dbReference>
<dbReference type="GO" id="GO:0019693">
    <property type="term" value="P:ribose phosphate metabolic process"/>
    <property type="evidence" value="ECO:0007669"/>
    <property type="project" value="TreeGrafter"/>
</dbReference>
<comment type="cofactor">
    <cofactor evidence="1">
        <name>Mg(2+)</name>
        <dbReference type="ChEBI" id="CHEBI:18420"/>
    </cofactor>
</comment>
<reference evidence="4 5" key="1">
    <citation type="submission" date="2020-08" db="EMBL/GenBank/DDBJ databases">
        <title>Sequencing the genomes of 1000 actinobacteria strains.</title>
        <authorList>
            <person name="Klenk H.-P."/>
        </authorList>
    </citation>
    <scope>NUCLEOTIDE SEQUENCE [LARGE SCALE GENOMIC DNA]</scope>
    <source>
        <strain evidence="4 5">DSM 24947</strain>
    </source>
</reference>
<dbReference type="SUPFAM" id="SSF55811">
    <property type="entry name" value="Nudix"/>
    <property type="match status" value="2"/>
</dbReference>
<protein>
    <submittedName>
        <fullName evidence="4">8-oxo-dGTP pyrophosphatase MutT (NUDIX family)</fullName>
    </submittedName>
</protein>